<dbReference type="InterPro" id="IPR033132">
    <property type="entry name" value="GH_1_N_CS"/>
</dbReference>
<dbReference type="GO" id="GO:0005829">
    <property type="term" value="C:cytosol"/>
    <property type="evidence" value="ECO:0007669"/>
    <property type="project" value="TreeGrafter"/>
</dbReference>
<dbReference type="PRINTS" id="PR00131">
    <property type="entry name" value="GLHYDRLASE1"/>
</dbReference>
<dbReference type="PATRIC" id="fig|1410657.5.peg.444"/>
<comment type="caution">
    <text evidence="5">The sequence shown here is derived from an EMBL/GenBank/DDBJ whole genome shotgun (WGS) entry which is preliminary data.</text>
</comment>
<dbReference type="FunFam" id="3.20.20.80:FF:000004">
    <property type="entry name" value="Beta-glucosidase 6-phospho-beta-glucosidase"/>
    <property type="match status" value="1"/>
</dbReference>
<evidence type="ECO:0000256" key="4">
    <source>
        <dbReference type="RuleBase" id="RU003690"/>
    </source>
</evidence>
<organism evidence="5 6">
    <name type="scientific">Kandleria vitulina DSM 20405</name>
    <dbReference type="NCBI Taxonomy" id="1410657"/>
    <lineage>
        <taxon>Bacteria</taxon>
        <taxon>Bacillati</taxon>
        <taxon>Bacillota</taxon>
        <taxon>Erysipelotrichia</taxon>
        <taxon>Erysipelotrichales</taxon>
        <taxon>Coprobacillaceae</taxon>
        <taxon>Kandleria</taxon>
    </lineage>
</organism>
<keyword evidence="2" id="KW-0378">Hydrolase</keyword>
<reference evidence="5 6" key="1">
    <citation type="journal article" date="2015" name="Genome Announc.">
        <title>Expanding the biotechnology potential of lactobacilli through comparative genomics of 213 strains and associated genera.</title>
        <authorList>
            <person name="Sun Z."/>
            <person name="Harris H.M."/>
            <person name="McCann A."/>
            <person name="Guo C."/>
            <person name="Argimon S."/>
            <person name="Zhang W."/>
            <person name="Yang X."/>
            <person name="Jeffery I.B."/>
            <person name="Cooney J.C."/>
            <person name="Kagawa T.F."/>
            <person name="Liu W."/>
            <person name="Song Y."/>
            <person name="Salvetti E."/>
            <person name="Wrobel A."/>
            <person name="Rasinkangas P."/>
            <person name="Parkhill J."/>
            <person name="Rea M.C."/>
            <person name="O'Sullivan O."/>
            <person name="Ritari J."/>
            <person name="Douillard F.P."/>
            <person name="Paul Ross R."/>
            <person name="Yang R."/>
            <person name="Briner A.E."/>
            <person name="Felis G.E."/>
            <person name="de Vos W.M."/>
            <person name="Barrangou R."/>
            <person name="Klaenhammer T.R."/>
            <person name="Caufield P.W."/>
            <person name="Cui Y."/>
            <person name="Zhang H."/>
            <person name="O'Toole P.W."/>
        </authorList>
    </citation>
    <scope>NUCLEOTIDE SEQUENCE [LARGE SCALE GENOMIC DNA]</scope>
    <source>
        <strain evidence="5 6">DSM 20405</strain>
    </source>
</reference>
<comment type="similarity">
    <text evidence="1 4">Belongs to the glycosyl hydrolase 1 family.</text>
</comment>
<dbReference type="InterPro" id="IPR001360">
    <property type="entry name" value="Glyco_hydro_1"/>
</dbReference>
<dbReference type="PANTHER" id="PTHR10353:SF296">
    <property type="entry name" value="6-PHOSPHO-BETA-GLUCOSIDASE"/>
    <property type="match status" value="1"/>
</dbReference>
<dbReference type="PANTHER" id="PTHR10353">
    <property type="entry name" value="GLYCOSYL HYDROLASE"/>
    <property type="match status" value="1"/>
</dbReference>
<proteinExistence type="inferred from homology"/>
<dbReference type="PROSITE" id="PS00653">
    <property type="entry name" value="GLYCOSYL_HYDROL_F1_2"/>
    <property type="match status" value="1"/>
</dbReference>
<dbReference type="Proteomes" id="UP000051841">
    <property type="component" value="Unassembled WGS sequence"/>
</dbReference>
<sequence>MSFPKGFLWGGATAANQLEGAWNEDGKGVSISDISTGGSAKQSKRFTPVFEEGTYYPSHVAIDHYHRYKEDIKLFAEMGFKVYRFSINWTRIYPTGFEDEPNEKGLAFYDDLIDECNKYNIEPLITLCHYEIPFEIVKKYKGFASRETIDLFMKYATTVFERYKGKVKYWLTFNEINNGTNPVGGPLALGVLGDTENASEFIHPVNDDPEVRFQALHHTFVASALAVIIGHQIDPNFKIGCMQIMATSYALTPDPKDQILNQQHNHIMNWFCSDVQCRGAYPRYMNRYFKEHNINIKMLPGDTEILRDGHVDFYTCSYYMSFCQTTHDNREEVAGNMMGGTANPYLKASDWGWQIDPIGLRYALNEIYDRYQMPIMVVENGLGAYDEKGEDGMVHDTYRIDYLRQHIEQMKEAVEDGVDLIGYTSWGCIDLVSASTGEYAKRYGYIYVNKFDDGSGDFSRERKESFYWYKKVIETNGEDLTDVDTTDLRP</sequence>
<evidence type="ECO:0000256" key="3">
    <source>
        <dbReference type="ARBA" id="ARBA00023295"/>
    </source>
</evidence>
<dbReference type="SUPFAM" id="SSF51445">
    <property type="entry name" value="(Trans)glycosidases"/>
    <property type="match status" value="1"/>
</dbReference>
<dbReference type="InterPro" id="IPR017853">
    <property type="entry name" value="GH"/>
</dbReference>
<dbReference type="GO" id="GO:0008422">
    <property type="term" value="F:beta-glucosidase activity"/>
    <property type="evidence" value="ECO:0007669"/>
    <property type="project" value="TreeGrafter"/>
</dbReference>
<dbReference type="Gene3D" id="3.20.20.80">
    <property type="entry name" value="Glycosidases"/>
    <property type="match status" value="1"/>
</dbReference>
<dbReference type="AlphaFoldDB" id="A0A0R2HAM7"/>
<evidence type="ECO:0000256" key="2">
    <source>
        <dbReference type="ARBA" id="ARBA00022801"/>
    </source>
</evidence>
<gene>
    <name evidence="5" type="ORF">IV49_GL000416</name>
</gene>
<evidence type="ECO:0000313" key="6">
    <source>
        <dbReference type="Proteomes" id="UP000051841"/>
    </source>
</evidence>
<evidence type="ECO:0000313" key="5">
    <source>
        <dbReference type="EMBL" id="KRN50067.1"/>
    </source>
</evidence>
<dbReference type="Pfam" id="PF00232">
    <property type="entry name" value="Glyco_hydro_1"/>
    <property type="match status" value="1"/>
</dbReference>
<protein>
    <submittedName>
        <fullName evidence="5">6-phospho-beta-glucosidase</fullName>
    </submittedName>
</protein>
<keyword evidence="6" id="KW-1185">Reference proteome</keyword>
<accession>A0A0R2HAM7</accession>
<dbReference type="RefSeq" id="WP_031589382.1">
    <property type="nucleotide sequence ID" value="NZ_JNKN01000018.1"/>
</dbReference>
<name>A0A0R2HAM7_9FIRM</name>
<keyword evidence="3" id="KW-0326">Glycosidase</keyword>
<dbReference type="GO" id="GO:0016052">
    <property type="term" value="P:carbohydrate catabolic process"/>
    <property type="evidence" value="ECO:0007669"/>
    <property type="project" value="TreeGrafter"/>
</dbReference>
<evidence type="ECO:0000256" key="1">
    <source>
        <dbReference type="ARBA" id="ARBA00010838"/>
    </source>
</evidence>
<dbReference type="EMBL" id="JQBL01000014">
    <property type="protein sequence ID" value="KRN50067.1"/>
    <property type="molecule type" value="Genomic_DNA"/>
</dbReference>